<evidence type="ECO:0008006" key="4">
    <source>
        <dbReference type="Google" id="ProtNLM"/>
    </source>
</evidence>
<dbReference type="OrthoDB" id="2579959at2"/>
<protein>
    <recommendedName>
        <fullName evidence="4">Pentapeptide repeat-containing protein</fullName>
    </recommendedName>
</protein>
<name>A0A177KF44_9MICO</name>
<dbReference type="SUPFAM" id="SSF141571">
    <property type="entry name" value="Pentapeptide repeat-like"/>
    <property type="match status" value="1"/>
</dbReference>
<accession>A0A177KF44</accession>
<evidence type="ECO:0000313" key="2">
    <source>
        <dbReference type="EMBL" id="OAH51717.1"/>
    </source>
</evidence>
<feature type="compositionally biased region" description="Basic and acidic residues" evidence="1">
    <location>
        <begin position="1"/>
        <end position="20"/>
    </location>
</feature>
<dbReference type="EMBL" id="LSTV01000001">
    <property type="protein sequence ID" value="OAH51717.1"/>
    <property type="molecule type" value="Genomic_DNA"/>
</dbReference>
<dbReference type="Gene3D" id="2.160.20.80">
    <property type="entry name" value="E3 ubiquitin-protein ligase SopA"/>
    <property type="match status" value="1"/>
</dbReference>
<evidence type="ECO:0000313" key="3">
    <source>
        <dbReference type="Proteomes" id="UP000076998"/>
    </source>
</evidence>
<organism evidence="2 3">
    <name type="scientific">Microbacterium oleivorans</name>
    <dbReference type="NCBI Taxonomy" id="273677"/>
    <lineage>
        <taxon>Bacteria</taxon>
        <taxon>Bacillati</taxon>
        <taxon>Actinomycetota</taxon>
        <taxon>Actinomycetes</taxon>
        <taxon>Micrococcales</taxon>
        <taxon>Microbacteriaceae</taxon>
        <taxon>Microbacterium</taxon>
    </lineage>
</organism>
<sequence>MARPRTRPEPPRIPDPDLPRAFEPATPRRSGGFSEARIDLDPGTTDAAHSRISESVVAPASVHSLDLTGAILADVVVDGVSAAELIARDATWRTVVVRGGRIGTLDLSRARCDGLVLDGVRVDYLTGGGATLRDVEVSGCRIGTLDLPGARVERMRATDTAVDEMDLREWQASDVDLRGAEVLSFTDVRMLRGVTLTADQATSHALALAASLGIDVRTHA</sequence>
<dbReference type="Proteomes" id="UP000076998">
    <property type="component" value="Unassembled WGS sequence"/>
</dbReference>
<proteinExistence type="predicted"/>
<comment type="caution">
    <text evidence="2">The sequence shown here is derived from an EMBL/GenBank/DDBJ whole genome shotgun (WGS) entry which is preliminary data.</text>
</comment>
<dbReference type="AlphaFoldDB" id="A0A177KF44"/>
<evidence type="ECO:0000256" key="1">
    <source>
        <dbReference type="SAM" id="MobiDB-lite"/>
    </source>
</evidence>
<gene>
    <name evidence="2" type="ORF">AYL44_05655</name>
</gene>
<feature type="region of interest" description="Disordered" evidence="1">
    <location>
        <begin position="1"/>
        <end position="46"/>
    </location>
</feature>
<reference evidence="2 3" key="1">
    <citation type="submission" date="2016-02" db="EMBL/GenBank/DDBJ databases">
        <authorList>
            <person name="Wen L."/>
            <person name="He K."/>
            <person name="Yang H."/>
        </authorList>
    </citation>
    <scope>NUCLEOTIDE SEQUENCE [LARGE SCALE GENOMIC DNA]</scope>
    <source>
        <strain evidence="2 3">CD11_3</strain>
    </source>
</reference>
<dbReference type="RefSeq" id="WP_064002223.1">
    <property type="nucleotide sequence ID" value="NZ_LSTV01000001.1"/>
</dbReference>